<feature type="signal peptide" evidence="1">
    <location>
        <begin position="1"/>
        <end position="17"/>
    </location>
</feature>
<dbReference type="AlphaFoldDB" id="A0A2G9TR93"/>
<evidence type="ECO:0008006" key="4">
    <source>
        <dbReference type="Google" id="ProtNLM"/>
    </source>
</evidence>
<evidence type="ECO:0000313" key="2">
    <source>
        <dbReference type="EMBL" id="PIO60529.1"/>
    </source>
</evidence>
<evidence type="ECO:0000313" key="3">
    <source>
        <dbReference type="Proteomes" id="UP000230423"/>
    </source>
</evidence>
<dbReference type="OrthoDB" id="291007at2759"/>
<sequence>MTFVILVLVAAAYVSSGFSDVGKSDVIEGLKNLTKGKDTNKARRLIDRIEQSFERKVYHKLPHKRNSIERVNMKSGIMDALFQGDMILSNFITDTAANKGELTIVPKDINYTETLGSSIIAFYDLLMMNIYYNCTNACSEEKTKCRNEGFVHPRNCSKCICPSGYGGQLCDERPPGCGEELHASETWRTLEDNLNGNETGPDGYSRCNYWIKAPIGKRIEIKILRAPPSHLGGCPYAGVEIKTHSDQRLTGYR</sequence>
<accession>A0A2G9TR93</accession>
<dbReference type="PANTHER" id="PTHR10127">
    <property type="entry name" value="DISCOIDIN, CUB, EGF, LAMININ , AND ZINC METALLOPROTEASE DOMAIN CONTAINING"/>
    <property type="match status" value="1"/>
</dbReference>
<reference evidence="2 3" key="1">
    <citation type="submission" date="2015-09" db="EMBL/GenBank/DDBJ databases">
        <title>Draft genome of the parasitic nematode Teladorsagia circumcincta isolate WARC Sus (inbred).</title>
        <authorList>
            <person name="Mitreva M."/>
        </authorList>
    </citation>
    <scope>NUCLEOTIDE SEQUENCE [LARGE SCALE GENOMIC DNA]</scope>
    <source>
        <strain evidence="2 3">S</strain>
    </source>
</reference>
<keyword evidence="1" id="KW-0732">Signal</keyword>
<organism evidence="2 3">
    <name type="scientific">Teladorsagia circumcincta</name>
    <name type="common">Brown stomach worm</name>
    <name type="synonym">Ostertagia circumcincta</name>
    <dbReference type="NCBI Taxonomy" id="45464"/>
    <lineage>
        <taxon>Eukaryota</taxon>
        <taxon>Metazoa</taxon>
        <taxon>Ecdysozoa</taxon>
        <taxon>Nematoda</taxon>
        <taxon>Chromadorea</taxon>
        <taxon>Rhabditida</taxon>
        <taxon>Rhabditina</taxon>
        <taxon>Rhabditomorpha</taxon>
        <taxon>Strongyloidea</taxon>
        <taxon>Trichostrongylidae</taxon>
        <taxon>Teladorsagia</taxon>
    </lineage>
</organism>
<dbReference type="Proteomes" id="UP000230423">
    <property type="component" value="Unassembled WGS sequence"/>
</dbReference>
<dbReference type="GO" id="GO:0004222">
    <property type="term" value="F:metalloendopeptidase activity"/>
    <property type="evidence" value="ECO:0007669"/>
    <property type="project" value="TreeGrafter"/>
</dbReference>
<keyword evidence="3" id="KW-1185">Reference proteome</keyword>
<dbReference type="EMBL" id="KZ355256">
    <property type="protein sequence ID" value="PIO60529.1"/>
    <property type="molecule type" value="Genomic_DNA"/>
</dbReference>
<feature type="chain" id="PRO_5013923721" description="Peptidase M12A domain-containing protein" evidence="1">
    <location>
        <begin position="18"/>
        <end position="253"/>
    </location>
</feature>
<evidence type="ECO:0000256" key="1">
    <source>
        <dbReference type="SAM" id="SignalP"/>
    </source>
</evidence>
<name>A0A2G9TR93_TELCI</name>
<gene>
    <name evidence="2" type="ORF">TELCIR_17973</name>
</gene>
<dbReference type="PANTHER" id="PTHR10127:SF793">
    <property type="entry name" value="ZINC METALLOPROTEINASE NAS-31"/>
    <property type="match status" value="1"/>
</dbReference>
<proteinExistence type="predicted"/>
<protein>
    <recommendedName>
        <fullName evidence="4">Peptidase M12A domain-containing protein</fullName>
    </recommendedName>
</protein>